<accession>A0ABX6ERH5</accession>
<name>A0ABX6ERH5_9HYPH</name>
<organism evidence="1 2">
    <name type="scientific">Methylocystis rosea</name>
    <dbReference type="NCBI Taxonomy" id="173366"/>
    <lineage>
        <taxon>Bacteria</taxon>
        <taxon>Pseudomonadati</taxon>
        <taxon>Pseudomonadota</taxon>
        <taxon>Alphaproteobacteria</taxon>
        <taxon>Hyphomicrobiales</taxon>
        <taxon>Methylocystaceae</taxon>
        <taxon>Methylocystis</taxon>
    </lineage>
</organism>
<evidence type="ECO:0000313" key="1">
    <source>
        <dbReference type="EMBL" id="QGM95731.1"/>
    </source>
</evidence>
<gene>
    <name evidence="1" type="ORF">F7D13_16540</name>
</gene>
<proteinExistence type="predicted"/>
<dbReference type="EMBL" id="CP044329">
    <property type="protein sequence ID" value="QGM95731.1"/>
    <property type="molecule type" value="Genomic_DNA"/>
</dbReference>
<dbReference type="SUPFAM" id="SSF69047">
    <property type="entry name" value="Hypothetical protein YjbJ"/>
    <property type="match status" value="1"/>
</dbReference>
<evidence type="ECO:0000313" key="2">
    <source>
        <dbReference type="Proteomes" id="UP000424673"/>
    </source>
</evidence>
<sequence length="122" mass="12957">MSNAETTKDLVGQSIGEIKRGIDTLADSTKAPLEAESLEVQQNIQHAIDQVKDAVSVALDCLTQCSSVDQLRGYANEAMGKTKLAIALSTRSPELAVAGIVQQAIGDLQKFIGEAKNADEKE</sequence>
<keyword evidence="2" id="KW-1185">Reference proteome</keyword>
<dbReference type="RefSeq" id="WP_154453896.1">
    <property type="nucleotide sequence ID" value="NZ_CP044329.1"/>
</dbReference>
<reference evidence="1 2" key="1">
    <citation type="journal article" date="2021" name="AMB Express">
        <title>Isolation and characterisation of Methylocystis spp. for poly-3-hydroxybutyrate production using waste methane feedstocks.</title>
        <authorList>
            <person name="Rumah B.L."/>
            <person name="Stead C.E."/>
            <person name="Claxton Stevens B.H."/>
            <person name="Minton N.P."/>
            <person name="Grosse-Honebrink A."/>
            <person name="Zhang Y."/>
        </authorList>
    </citation>
    <scope>NUCLEOTIDE SEQUENCE [LARGE SCALE GENOMIC DNA]</scope>
    <source>
        <strain evidence="1 2">BRCS1</strain>
    </source>
</reference>
<dbReference type="Proteomes" id="UP000424673">
    <property type="component" value="Plasmid unnamed1"/>
</dbReference>
<keyword evidence="1" id="KW-0614">Plasmid</keyword>
<geneLocation type="plasmid" evidence="1 2">
    <name>unnamed1</name>
</geneLocation>
<dbReference type="InterPro" id="IPR036629">
    <property type="entry name" value="YjbJ_sf"/>
</dbReference>
<protein>
    <submittedName>
        <fullName evidence="1">CsbD family protein</fullName>
    </submittedName>
</protein>